<keyword evidence="1" id="KW-0472">Membrane</keyword>
<gene>
    <name evidence="2" type="ORF">ACFY35_07205</name>
</gene>
<organism evidence="2 3">
    <name type="scientific">Paractinoplanes globisporus</name>
    <dbReference type="NCBI Taxonomy" id="113565"/>
    <lineage>
        <taxon>Bacteria</taxon>
        <taxon>Bacillati</taxon>
        <taxon>Actinomycetota</taxon>
        <taxon>Actinomycetes</taxon>
        <taxon>Micromonosporales</taxon>
        <taxon>Micromonosporaceae</taxon>
        <taxon>Paractinoplanes</taxon>
    </lineage>
</organism>
<evidence type="ECO:0000256" key="1">
    <source>
        <dbReference type="SAM" id="Phobius"/>
    </source>
</evidence>
<evidence type="ECO:0000313" key="3">
    <source>
        <dbReference type="Proteomes" id="UP001602245"/>
    </source>
</evidence>
<feature type="transmembrane region" description="Helical" evidence="1">
    <location>
        <begin position="7"/>
        <end position="30"/>
    </location>
</feature>
<keyword evidence="1" id="KW-1133">Transmembrane helix</keyword>
<proteinExistence type="predicted"/>
<evidence type="ECO:0000313" key="2">
    <source>
        <dbReference type="EMBL" id="MFF5289207.1"/>
    </source>
</evidence>
<feature type="transmembrane region" description="Helical" evidence="1">
    <location>
        <begin position="36"/>
        <end position="54"/>
    </location>
</feature>
<feature type="transmembrane region" description="Helical" evidence="1">
    <location>
        <begin position="187"/>
        <end position="207"/>
    </location>
</feature>
<feature type="transmembrane region" description="Helical" evidence="1">
    <location>
        <begin position="134"/>
        <end position="152"/>
    </location>
</feature>
<feature type="transmembrane region" description="Helical" evidence="1">
    <location>
        <begin position="240"/>
        <end position="259"/>
    </location>
</feature>
<keyword evidence="1" id="KW-0812">Transmembrane</keyword>
<feature type="transmembrane region" description="Helical" evidence="1">
    <location>
        <begin position="158"/>
        <end position="175"/>
    </location>
</feature>
<protein>
    <submittedName>
        <fullName evidence="2">Uncharacterized protein</fullName>
    </submittedName>
</protein>
<name>A0ABW6W7D5_9ACTN</name>
<accession>A0ABW6W7D5</accession>
<feature type="transmembrane region" description="Helical" evidence="1">
    <location>
        <begin position="75"/>
        <end position="93"/>
    </location>
</feature>
<dbReference type="EMBL" id="JBIAZU010000001">
    <property type="protein sequence ID" value="MFF5289207.1"/>
    <property type="molecule type" value="Genomic_DNA"/>
</dbReference>
<dbReference type="RefSeq" id="WP_157295250.1">
    <property type="nucleotide sequence ID" value="NZ_JBIAZU010000001.1"/>
</dbReference>
<sequence>MRTVWRVAGVAVHLLLVVAAMVGVLVATAHPAYPPLRVALVVLVGVLCAVTLFARFPLGLGPVAESAIARVVRSVGVALAGAGATGAVLGLAQGGSSFERASTGVPLYTVVLAAYLGAFLAVTRRDSGLPPRGALISVGLGLLAAGLFAAAVPALPPAVRWLAFLLIAAAGAGAARLTRPAESRPTAALLAAITACQAIFFAAAVLYQYGPDAWMPYAGPGPLTPQAQLEQNRAEAIDPYVGVLFIGLLAAIVLIGAALSEWRRARTAAAPTALRAV</sequence>
<comment type="caution">
    <text evidence="2">The sequence shown here is derived from an EMBL/GenBank/DDBJ whole genome shotgun (WGS) entry which is preliminary data.</text>
</comment>
<reference evidence="2 3" key="1">
    <citation type="submission" date="2024-10" db="EMBL/GenBank/DDBJ databases">
        <title>The Natural Products Discovery Center: Release of the First 8490 Sequenced Strains for Exploring Actinobacteria Biosynthetic Diversity.</title>
        <authorList>
            <person name="Kalkreuter E."/>
            <person name="Kautsar S.A."/>
            <person name="Yang D."/>
            <person name="Bader C.D."/>
            <person name="Teijaro C.N."/>
            <person name="Fluegel L."/>
            <person name="Davis C.M."/>
            <person name="Simpson J.R."/>
            <person name="Lauterbach L."/>
            <person name="Steele A.D."/>
            <person name="Gui C."/>
            <person name="Meng S."/>
            <person name="Li G."/>
            <person name="Viehrig K."/>
            <person name="Ye F."/>
            <person name="Su P."/>
            <person name="Kiefer A.F."/>
            <person name="Nichols A."/>
            <person name="Cepeda A.J."/>
            <person name="Yan W."/>
            <person name="Fan B."/>
            <person name="Jiang Y."/>
            <person name="Adhikari A."/>
            <person name="Zheng C.-J."/>
            <person name="Schuster L."/>
            <person name="Cowan T.M."/>
            <person name="Smanski M.J."/>
            <person name="Chevrette M.G."/>
            <person name="De Carvalho L.P.S."/>
            <person name="Shen B."/>
        </authorList>
    </citation>
    <scope>NUCLEOTIDE SEQUENCE [LARGE SCALE GENOMIC DNA]</scope>
    <source>
        <strain evidence="2 3">NPDC000087</strain>
    </source>
</reference>
<dbReference type="Proteomes" id="UP001602245">
    <property type="component" value="Unassembled WGS sequence"/>
</dbReference>
<feature type="transmembrane region" description="Helical" evidence="1">
    <location>
        <begin position="105"/>
        <end position="122"/>
    </location>
</feature>
<keyword evidence="3" id="KW-1185">Reference proteome</keyword>